<evidence type="ECO:0000313" key="1">
    <source>
        <dbReference type="EMBL" id="SVA28526.1"/>
    </source>
</evidence>
<dbReference type="EMBL" id="UINC01006599">
    <property type="protein sequence ID" value="SVA28526.1"/>
    <property type="molecule type" value="Genomic_DNA"/>
</dbReference>
<organism evidence="1">
    <name type="scientific">marine metagenome</name>
    <dbReference type="NCBI Taxonomy" id="408172"/>
    <lineage>
        <taxon>unclassified sequences</taxon>
        <taxon>metagenomes</taxon>
        <taxon>ecological metagenomes</taxon>
    </lineage>
</organism>
<feature type="non-terminal residue" evidence="1">
    <location>
        <position position="1"/>
    </location>
</feature>
<gene>
    <name evidence="1" type="ORF">METZ01_LOCUS81380</name>
</gene>
<name>A0A381UK23_9ZZZZ</name>
<reference evidence="1" key="1">
    <citation type="submission" date="2018-05" db="EMBL/GenBank/DDBJ databases">
        <authorList>
            <person name="Lanie J.A."/>
            <person name="Ng W.-L."/>
            <person name="Kazmierczak K.M."/>
            <person name="Andrzejewski T.M."/>
            <person name="Davidsen T.M."/>
            <person name="Wayne K.J."/>
            <person name="Tettelin H."/>
            <person name="Glass J.I."/>
            <person name="Rusch D."/>
            <person name="Podicherti R."/>
            <person name="Tsui H.-C.T."/>
            <person name="Winkler M.E."/>
        </authorList>
    </citation>
    <scope>NUCLEOTIDE SEQUENCE</scope>
</reference>
<accession>A0A381UK23</accession>
<dbReference type="AlphaFoldDB" id="A0A381UK23"/>
<protein>
    <submittedName>
        <fullName evidence="1">Uncharacterized protein</fullName>
    </submittedName>
</protein>
<proteinExistence type="predicted"/>
<sequence length="45" mass="5062">EAIGRVRPTVTDEMMQYYGRMESMLTSGLESVRRRPDGLSGIESV</sequence>